<feature type="compositionally biased region" description="Basic residues" evidence="1">
    <location>
        <begin position="258"/>
        <end position="268"/>
    </location>
</feature>
<feature type="region of interest" description="Disordered" evidence="1">
    <location>
        <begin position="120"/>
        <end position="449"/>
    </location>
</feature>
<feature type="compositionally biased region" description="Basic and acidic residues" evidence="1">
    <location>
        <begin position="210"/>
        <end position="219"/>
    </location>
</feature>
<dbReference type="AlphaFoldDB" id="A0A0D0A6K7"/>
<feature type="compositionally biased region" description="Basic and acidic residues" evidence="1">
    <location>
        <begin position="120"/>
        <end position="193"/>
    </location>
</feature>
<organism evidence="2 3">
    <name type="scientific">Pisolithus microcarpus 441</name>
    <dbReference type="NCBI Taxonomy" id="765257"/>
    <lineage>
        <taxon>Eukaryota</taxon>
        <taxon>Fungi</taxon>
        <taxon>Dikarya</taxon>
        <taxon>Basidiomycota</taxon>
        <taxon>Agaricomycotina</taxon>
        <taxon>Agaricomycetes</taxon>
        <taxon>Agaricomycetidae</taxon>
        <taxon>Boletales</taxon>
        <taxon>Sclerodermatineae</taxon>
        <taxon>Pisolithaceae</taxon>
        <taxon>Pisolithus</taxon>
    </lineage>
</organism>
<accession>A0A0D0A6K7</accession>
<evidence type="ECO:0000313" key="2">
    <source>
        <dbReference type="EMBL" id="KIK30022.1"/>
    </source>
</evidence>
<evidence type="ECO:0000313" key="3">
    <source>
        <dbReference type="Proteomes" id="UP000054018"/>
    </source>
</evidence>
<protein>
    <submittedName>
        <fullName evidence="2">Uncharacterized protein</fullName>
    </submittedName>
</protein>
<sequence>MSKSSLSSVVSNLVRASMGASVPTSVPDEDLDRHVADLILMEAKQKAENYTKLGVQAYLPTGYVQFVHLPVRSVLNLSSRPDLNAPRANKRFLSSIIRRTDDHNKSILREQALAAQEIKRAREEEERRERRARAEEAASAERSRRRSGQRDSGDWRWDGRKAKEKEKRDIKDWSSDWRKQEDGDSGDEHGRDRRERRRRRRREHGDSEDEYRRERVEGRRSRRRRDDDDDGIDTHGRDEEPRRRRHRSRSRSVERDEHRRRKKTRRHTPSRDRDSRNGDSHRSEHRSEKHRHHNDKELEYRRQRRRKSSQPHSPSPPGSLDGKSSSTRAQSPSPKLPPQVPLNSCEVALDSTQGNTASLSSSPKTSCDDQPMDVRRTAKGKEKEIGLNNCFVPRPSSSPPLPPPQPSPPPRRKRGLPSSSTSVRSPSVSPPPLPPTALPSKMDKYFDDSYDPRLDVSSLAVPSVPKTGLIDDADYAGWDAMLEFLRQRREDKEEKKRLEKLGFPSREIKLEHLQKRKLGESSGGDSLMGIEYKKRGSVREWDLGKEGV</sequence>
<feature type="compositionally biased region" description="Pro residues" evidence="1">
    <location>
        <begin position="428"/>
        <end position="437"/>
    </location>
</feature>
<feature type="compositionally biased region" description="Basic and acidic residues" evidence="1">
    <location>
        <begin position="372"/>
        <end position="385"/>
    </location>
</feature>
<feature type="compositionally biased region" description="Polar residues" evidence="1">
    <location>
        <begin position="322"/>
        <end position="333"/>
    </location>
</feature>
<dbReference type="Proteomes" id="UP000054018">
    <property type="component" value="Unassembled WGS sequence"/>
</dbReference>
<dbReference type="HOGENOM" id="CLU_014120_1_0_1"/>
<reference evidence="2 3" key="1">
    <citation type="submission" date="2014-04" db="EMBL/GenBank/DDBJ databases">
        <authorList>
            <consortium name="DOE Joint Genome Institute"/>
            <person name="Kuo A."/>
            <person name="Kohler A."/>
            <person name="Costa M.D."/>
            <person name="Nagy L.G."/>
            <person name="Floudas D."/>
            <person name="Copeland A."/>
            <person name="Barry K.W."/>
            <person name="Cichocki N."/>
            <person name="Veneault-Fourrey C."/>
            <person name="LaButti K."/>
            <person name="Lindquist E.A."/>
            <person name="Lipzen A."/>
            <person name="Lundell T."/>
            <person name="Morin E."/>
            <person name="Murat C."/>
            <person name="Sun H."/>
            <person name="Tunlid A."/>
            <person name="Henrissat B."/>
            <person name="Grigoriev I.V."/>
            <person name="Hibbett D.S."/>
            <person name="Martin F."/>
            <person name="Nordberg H.P."/>
            <person name="Cantor M.N."/>
            <person name="Hua S.X."/>
        </authorList>
    </citation>
    <scope>NUCLEOTIDE SEQUENCE [LARGE SCALE GENOMIC DNA]</scope>
    <source>
        <strain evidence="2 3">441</strain>
    </source>
</reference>
<proteinExistence type="predicted"/>
<gene>
    <name evidence="2" type="ORF">PISMIDRAFT_6189</name>
</gene>
<feature type="compositionally biased region" description="Polar residues" evidence="1">
    <location>
        <begin position="350"/>
        <end position="365"/>
    </location>
</feature>
<feature type="compositionally biased region" description="Low complexity" evidence="1">
    <location>
        <begin position="417"/>
        <end position="427"/>
    </location>
</feature>
<dbReference type="PANTHER" id="PTHR40132:SF1">
    <property type="entry name" value="PRE-MRNA-SPLICING FACTOR 38B"/>
    <property type="match status" value="1"/>
</dbReference>
<evidence type="ECO:0000256" key="1">
    <source>
        <dbReference type="SAM" id="MobiDB-lite"/>
    </source>
</evidence>
<dbReference type="STRING" id="765257.A0A0D0A6K7"/>
<dbReference type="EMBL" id="KN833687">
    <property type="protein sequence ID" value="KIK30022.1"/>
    <property type="molecule type" value="Genomic_DNA"/>
</dbReference>
<feature type="compositionally biased region" description="Pro residues" evidence="1">
    <location>
        <begin position="396"/>
        <end position="409"/>
    </location>
</feature>
<keyword evidence="3" id="KW-1185">Reference proteome</keyword>
<feature type="compositionally biased region" description="Basic and acidic residues" evidence="1">
    <location>
        <begin position="232"/>
        <end position="242"/>
    </location>
</feature>
<feature type="compositionally biased region" description="Basic and acidic residues" evidence="1">
    <location>
        <begin position="269"/>
        <end position="287"/>
    </location>
</feature>
<name>A0A0D0A6K7_9AGAM</name>
<dbReference type="PANTHER" id="PTHR40132">
    <property type="entry name" value="PRE-MRNA-SPLICING FACTOR 38B"/>
    <property type="match status" value="1"/>
</dbReference>
<dbReference type="OrthoDB" id="2431475at2759"/>
<reference evidence="3" key="2">
    <citation type="submission" date="2015-01" db="EMBL/GenBank/DDBJ databases">
        <title>Evolutionary Origins and Diversification of the Mycorrhizal Mutualists.</title>
        <authorList>
            <consortium name="DOE Joint Genome Institute"/>
            <consortium name="Mycorrhizal Genomics Consortium"/>
            <person name="Kohler A."/>
            <person name="Kuo A."/>
            <person name="Nagy L.G."/>
            <person name="Floudas D."/>
            <person name="Copeland A."/>
            <person name="Barry K.W."/>
            <person name="Cichocki N."/>
            <person name="Veneault-Fourrey C."/>
            <person name="LaButti K."/>
            <person name="Lindquist E.A."/>
            <person name="Lipzen A."/>
            <person name="Lundell T."/>
            <person name="Morin E."/>
            <person name="Murat C."/>
            <person name="Riley R."/>
            <person name="Ohm R."/>
            <person name="Sun H."/>
            <person name="Tunlid A."/>
            <person name="Henrissat B."/>
            <person name="Grigoriev I.V."/>
            <person name="Hibbett D.S."/>
            <person name="Martin F."/>
        </authorList>
    </citation>
    <scope>NUCLEOTIDE SEQUENCE [LARGE SCALE GENOMIC DNA]</scope>
    <source>
        <strain evidence="3">441</strain>
    </source>
</reference>